<sequence>MVTIKNILKAYGVHPYRIEQVSQRLYKVSDGHHVYALKHSRLTENTVAAWEHVYHQAYALQLSTILPVYLTRQSHLYVTAEDSYYYLTPWIPDHQPSYEQVIRDACEAIGEVHARTRRVISIDTASIISHFSDYQRKNAESYHALLKYVDRFERNRYMSPFELQVCTHFHVLVKVFAELDHHIGRFIDELESEHEWYGSLCHGHLALSHFRHHRQTYLLNWEQAAYDHPVVDLSRLLHSLTRHYDQQPTQLSDLFSAYNRYNPLKTSERHLLTIYLLDPSHYIALIDQYITNHNQQTMIKWTQLLEAAFRRIKLGLEWAELAEFTDDSSKSADESET</sequence>
<organism evidence="2 3">
    <name type="scientific">Lentibacillus salinarum</name>
    <dbReference type="NCBI Taxonomy" id="446820"/>
    <lineage>
        <taxon>Bacteria</taxon>
        <taxon>Bacillati</taxon>
        <taxon>Bacillota</taxon>
        <taxon>Bacilli</taxon>
        <taxon>Bacillales</taxon>
        <taxon>Bacillaceae</taxon>
        <taxon>Lentibacillus</taxon>
    </lineage>
</organism>
<accession>A0ABW3ZXK1</accession>
<proteinExistence type="predicted"/>
<protein>
    <submittedName>
        <fullName evidence="2">Phosphotransferase</fullName>
    </submittedName>
</protein>
<evidence type="ECO:0000313" key="3">
    <source>
        <dbReference type="Proteomes" id="UP001597178"/>
    </source>
</evidence>
<dbReference type="EMBL" id="JBHTNH010000029">
    <property type="protein sequence ID" value="MFD1362913.1"/>
    <property type="molecule type" value="Genomic_DNA"/>
</dbReference>
<dbReference type="InterPro" id="IPR002575">
    <property type="entry name" value="Aminoglycoside_PTrfase"/>
</dbReference>
<reference evidence="3" key="1">
    <citation type="journal article" date="2019" name="Int. J. Syst. Evol. Microbiol.">
        <title>The Global Catalogue of Microorganisms (GCM) 10K type strain sequencing project: providing services to taxonomists for standard genome sequencing and annotation.</title>
        <authorList>
            <consortium name="The Broad Institute Genomics Platform"/>
            <consortium name="The Broad Institute Genome Sequencing Center for Infectious Disease"/>
            <person name="Wu L."/>
            <person name="Ma J."/>
        </authorList>
    </citation>
    <scope>NUCLEOTIDE SEQUENCE [LARGE SCALE GENOMIC DNA]</scope>
    <source>
        <strain evidence="3">CCUG 54822</strain>
    </source>
</reference>
<dbReference type="Gene3D" id="3.90.1200.10">
    <property type="match status" value="1"/>
</dbReference>
<dbReference type="InterPro" id="IPR047175">
    <property type="entry name" value="CotS-like"/>
</dbReference>
<dbReference type="Pfam" id="PF01636">
    <property type="entry name" value="APH"/>
    <property type="match status" value="1"/>
</dbReference>
<dbReference type="SUPFAM" id="SSF56112">
    <property type="entry name" value="Protein kinase-like (PK-like)"/>
    <property type="match status" value="1"/>
</dbReference>
<comment type="caution">
    <text evidence="2">The sequence shown here is derived from an EMBL/GenBank/DDBJ whole genome shotgun (WGS) entry which is preliminary data.</text>
</comment>
<gene>
    <name evidence="2" type="ORF">ACFQ4A_14750</name>
</gene>
<dbReference type="PANTHER" id="PTHR39179">
    <property type="entry name" value="SPORE COAT PROTEIN I"/>
    <property type="match status" value="1"/>
</dbReference>
<dbReference type="Gene3D" id="3.30.200.20">
    <property type="entry name" value="Phosphorylase Kinase, domain 1"/>
    <property type="match status" value="1"/>
</dbReference>
<evidence type="ECO:0000313" key="2">
    <source>
        <dbReference type="EMBL" id="MFD1362913.1"/>
    </source>
</evidence>
<keyword evidence="3" id="KW-1185">Reference proteome</keyword>
<feature type="domain" description="Aminoglycoside phosphotransferase" evidence="1">
    <location>
        <begin position="21"/>
        <end position="259"/>
    </location>
</feature>
<dbReference type="Proteomes" id="UP001597178">
    <property type="component" value="Unassembled WGS sequence"/>
</dbReference>
<evidence type="ECO:0000259" key="1">
    <source>
        <dbReference type="Pfam" id="PF01636"/>
    </source>
</evidence>
<dbReference type="RefSeq" id="WP_382401933.1">
    <property type="nucleotide sequence ID" value="NZ_JBHTNH010000029.1"/>
</dbReference>
<name>A0ABW3ZXK1_9BACI</name>
<dbReference type="InterPro" id="IPR011009">
    <property type="entry name" value="Kinase-like_dom_sf"/>
</dbReference>
<dbReference type="PANTHER" id="PTHR39179:SF3">
    <property type="entry name" value="COTS-RELATED PROTEIN"/>
    <property type="match status" value="1"/>
</dbReference>